<dbReference type="Pfam" id="PF19422">
    <property type="entry name" value="Ariadne"/>
    <property type="match status" value="1"/>
</dbReference>
<organism evidence="17 18">
    <name type="scientific">Arabis alpina</name>
    <name type="common">Alpine rock-cress</name>
    <dbReference type="NCBI Taxonomy" id="50452"/>
    <lineage>
        <taxon>Eukaryota</taxon>
        <taxon>Viridiplantae</taxon>
        <taxon>Streptophyta</taxon>
        <taxon>Embryophyta</taxon>
        <taxon>Tracheophyta</taxon>
        <taxon>Spermatophyta</taxon>
        <taxon>Magnoliopsida</taxon>
        <taxon>eudicotyledons</taxon>
        <taxon>Gunneridae</taxon>
        <taxon>Pentapetalae</taxon>
        <taxon>rosids</taxon>
        <taxon>malvids</taxon>
        <taxon>Brassicales</taxon>
        <taxon>Brassicaceae</taxon>
        <taxon>Arabideae</taxon>
        <taxon>Arabis</taxon>
    </lineage>
</organism>
<evidence type="ECO:0000256" key="11">
    <source>
        <dbReference type="ARBA" id="ARBA00022786"/>
    </source>
</evidence>
<evidence type="ECO:0000256" key="10">
    <source>
        <dbReference type="ARBA" id="ARBA00022771"/>
    </source>
</evidence>
<evidence type="ECO:0000256" key="12">
    <source>
        <dbReference type="ARBA" id="ARBA00022833"/>
    </source>
</evidence>
<evidence type="ECO:0000256" key="9">
    <source>
        <dbReference type="ARBA" id="ARBA00022737"/>
    </source>
</evidence>
<feature type="compositionally biased region" description="Acidic residues" evidence="14">
    <location>
        <begin position="22"/>
        <end position="31"/>
    </location>
</feature>
<evidence type="ECO:0000256" key="8">
    <source>
        <dbReference type="ARBA" id="ARBA00022723"/>
    </source>
</evidence>
<dbReference type="Pfam" id="PF22191">
    <property type="entry name" value="IBR_1"/>
    <property type="match status" value="1"/>
</dbReference>
<dbReference type="Proteomes" id="UP000029120">
    <property type="component" value="Chromosome 6"/>
</dbReference>
<evidence type="ECO:0000256" key="5">
    <source>
        <dbReference type="ARBA" id="ARBA00005884"/>
    </source>
</evidence>
<dbReference type="SMART" id="SM00647">
    <property type="entry name" value="IBR"/>
    <property type="match status" value="2"/>
</dbReference>
<dbReference type="EMBL" id="CM002874">
    <property type="protein sequence ID" value="KFK31185.1"/>
    <property type="molecule type" value="Genomic_DNA"/>
</dbReference>
<feature type="compositionally biased region" description="Acidic residues" evidence="14">
    <location>
        <begin position="1"/>
        <end position="15"/>
    </location>
</feature>
<evidence type="ECO:0000256" key="2">
    <source>
        <dbReference type="ARBA" id="ARBA00001947"/>
    </source>
</evidence>
<evidence type="ECO:0000256" key="13">
    <source>
        <dbReference type="PROSITE-ProRule" id="PRU00175"/>
    </source>
</evidence>
<dbReference type="Gene3D" id="1.20.120.1750">
    <property type="match status" value="1"/>
</dbReference>
<dbReference type="InterPro" id="IPR031127">
    <property type="entry name" value="E3_UB_ligase_RBR"/>
</dbReference>
<dbReference type="GO" id="GO:0008270">
    <property type="term" value="F:zinc ion binding"/>
    <property type="evidence" value="ECO:0007669"/>
    <property type="project" value="UniProtKB-KW"/>
</dbReference>
<evidence type="ECO:0000256" key="6">
    <source>
        <dbReference type="ARBA" id="ARBA00012251"/>
    </source>
</evidence>
<dbReference type="InterPro" id="IPR002867">
    <property type="entry name" value="IBR_dom"/>
</dbReference>
<dbReference type="Gene3D" id="3.30.40.10">
    <property type="entry name" value="Zinc/RING finger domain, C3HC4 (zinc finger)"/>
    <property type="match status" value="1"/>
</dbReference>
<evidence type="ECO:0000259" key="16">
    <source>
        <dbReference type="PROSITE" id="PS51873"/>
    </source>
</evidence>
<evidence type="ECO:0000256" key="14">
    <source>
        <dbReference type="SAM" id="MobiDB-lite"/>
    </source>
</evidence>
<evidence type="ECO:0000313" key="18">
    <source>
        <dbReference type="Proteomes" id="UP000029120"/>
    </source>
</evidence>
<dbReference type="FunFam" id="3.30.40.10:FF:000019">
    <property type="entry name" value="RBR-type E3 ubiquitin transferase"/>
    <property type="match status" value="1"/>
</dbReference>
<keyword evidence="12" id="KW-0862">Zinc</keyword>
<keyword evidence="10 13" id="KW-0863">Zinc-finger</keyword>
<dbReference type="eggNOG" id="KOG1815">
    <property type="taxonomic scope" value="Eukaryota"/>
</dbReference>
<comment type="pathway">
    <text evidence="4">Protein modification; protein ubiquitination.</text>
</comment>
<dbReference type="Gramene" id="KFK31185">
    <property type="protein sequence ID" value="KFK31185"/>
    <property type="gene ID" value="AALP_AA6G079600"/>
</dbReference>
<comment type="function">
    <text evidence="3">Might act as an E3 ubiquitin-protein ligase, or as part of E3 complex, which accepts ubiquitin from specific E2 ubiquitin-conjugating enzymes and then transfers it to substrates.</text>
</comment>
<dbReference type="PROSITE" id="PS51873">
    <property type="entry name" value="TRIAD"/>
    <property type="match status" value="1"/>
</dbReference>
<keyword evidence="11" id="KW-0833">Ubl conjugation pathway</keyword>
<proteinExistence type="inferred from homology"/>
<dbReference type="Pfam" id="PF01485">
    <property type="entry name" value="IBR"/>
    <property type="match status" value="1"/>
</dbReference>
<dbReference type="GO" id="GO:0061630">
    <property type="term" value="F:ubiquitin protein ligase activity"/>
    <property type="evidence" value="ECO:0007669"/>
    <property type="project" value="UniProtKB-EC"/>
</dbReference>
<gene>
    <name evidence="17" type="ordered locus">AALP_Aa6g079600</name>
</gene>
<dbReference type="InterPro" id="IPR048962">
    <property type="entry name" value="ARIH1-like_UBL"/>
</dbReference>
<dbReference type="GO" id="GO:0016567">
    <property type="term" value="P:protein ubiquitination"/>
    <property type="evidence" value="ECO:0007669"/>
    <property type="project" value="UniProtKB-UniPathway"/>
</dbReference>
<evidence type="ECO:0000256" key="1">
    <source>
        <dbReference type="ARBA" id="ARBA00001798"/>
    </source>
</evidence>
<dbReference type="EC" id="2.3.2.31" evidence="6"/>
<dbReference type="OMA" id="NWMLANS"/>
<sequence length="545" mass="62873">MSYSDDDMLDNDSAEDNYHYTDDDDGKDPYYEEYFEDDSVANRSQIGYVALKEADIQKHQRDDIEQVSTILSISQAEAIALLLHYRWSVSKIEDEWFTDEARVRSLVGILKEPVLEYNNRGGEGFIECGICFEAYVHKDMARVSCGHPYCVTCWTGYIAAKIDEGPGCLKVKCPEPSCCAAIGQDLIDKVSSQQDKEKYDRFLLRSYIEDSGKKIKWCPSPGCEYAVDLFGSGSENYDVSCLCSYSFCWNCSEDAHSPVDCDTVSHWIFKNNDESENTKWILVNTKPCPRCKRSIEKNEGCMHMTCTSPCKYEFCWTCLGDWDDGNHRCHKFRDDETETEREMAKKAIDRYVHYYERWAYNQSSRLKAMECLEKLQSEQLKKLSYKQSTSETHLQFTLDAWIQIIECRRVLKWTYAYGYYLPSHEHAKKQLFEYSQGEAEAGLERLHHCAELELNHFVSDTEDSPQNFSDFRNKLIGLTKVTKSYFENLVKALENGLADVTKSSTDSKSSCKRQKTVGVSTSSTILAEDERLAEQIQLNLYQDMD</sequence>
<dbReference type="InterPro" id="IPR013083">
    <property type="entry name" value="Znf_RING/FYVE/PHD"/>
</dbReference>
<dbReference type="InterPro" id="IPR044066">
    <property type="entry name" value="TRIAD_supradom"/>
</dbReference>
<accession>A0A087GMT3</accession>
<dbReference type="InterPro" id="IPR045840">
    <property type="entry name" value="Ariadne"/>
</dbReference>
<keyword evidence="9" id="KW-0677">Repeat</keyword>
<dbReference type="PANTHER" id="PTHR11685">
    <property type="entry name" value="RBR FAMILY RING FINGER AND IBR DOMAIN-CONTAINING"/>
    <property type="match status" value="1"/>
</dbReference>
<dbReference type="PROSITE" id="PS50089">
    <property type="entry name" value="ZF_RING_2"/>
    <property type="match status" value="1"/>
</dbReference>
<comment type="cofactor">
    <cofactor evidence="2">
        <name>Zn(2+)</name>
        <dbReference type="ChEBI" id="CHEBI:29105"/>
    </cofactor>
</comment>
<name>A0A087GMT3_ARAAL</name>
<dbReference type="Pfam" id="PF21235">
    <property type="entry name" value="UBA_ARI1"/>
    <property type="match status" value="1"/>
</dbReference>
<dbReference type="InterPro" id="IPR001841">
    <property type="entry name" value="Znf_RING"/>
</dbReference>
<keyword evidence="8" id="KW-0479">Metal-binding</keyword>
<protein>
    <recommendedName>
        <fullName evidence="6">RBR-type E3 ubiquitin transferase</fullName>
        <ecNumber evidence="6">2.3.2.31</ecNumber>
    </recommendedName>
</protein>
<comment type="catalytic activity">
    <reaction evidence="1">
        <text>[E2 ubiquitin-conjugating enzyme]-S-ubiquitinyl-L-cysteine + [acceptor protein]-L-lysine = [E2 ubiquitin-conjugating enzyme]-L-cysteine + [acceptor protein]-N(6)-ubiquitinyl-L-lysine.</text>
        <dbReference type="EC" id="2.3.2.31"/>
    </reaction>
</comment>
<dbReference type="SUPFAM" id="SSF57850">
    <property type="entry name" value="RING/U-box"/>
    <property type="match status" value="3"/>
</dbReference>
<comment type="similarity">
    <text evidence="5">Belongs to the RBR family. Ariadne subfamily.</text>
</comment>
<dbReference type="AlphaFoldDB" id="A0A087GMT3"/>
<evidence type="ECO:0000256" key="7">
    <source>
        <dbReference type="ARBA" id="ARBA00022679"/>
    </source>
</evidence>
<dbReference type="CDD" id="cd20346">
    <property type="entry name" value="BRcat_RBR_ANKIB1"/>
    <property type="match status" value="1"/>
</dbReference>
<evidence type="ECO:0000256" key="3">
    <source>
        <dbReference type="ARBA" id="ARBA00003976"/>
    </source>
</evidence>
<evidence type="ECO:0000256" key="4">
    <source>
        <dbReference type="ARBA" id="ARBA00004906"/>
    </source>
</evidence>
<evidence type="ECO:0000313" key="17">
    <source>
        <dbReference type="EMBL" id="KFK31185.1"/>
    </source>
</evidence>
<keyword evidence="18" id="KW-1185">Reference proteome</keyword>
<dbReference type="FunFam" id="1.20.120.1750:FF:000027">
    <property type="entry name" value="RBR-type E3 ubiquitin transferase"/>
    <property type="match status" value="1"/>
</dbReference>
<dbReference type="UniPathway" id="UPA00143"/>
<feature type="domain" description="RING-type" evidence="15">
    <location>
        <begin position="128"/>
        <end position="174"/>
    </location>
</feature>
<evidence type="ECO:0000259" key="15">
    <source>
        <dbReference type="PROSITE" id="PS50089"/>
    </source>
</evidence>
<feature type="region of interest" description="Disordered" evidence="14">
    <location>
        <begin position="1"/>
        <end position="31"/>
    </location>
</feature>
<reference evidence="18" key="1">
    <citation type="journal article" date="2015" name="Nat. Plants">
        <title>Genome expansion of Arabis alpina linked with retrotransposition and reduced symmetric DNA methylation.</title>
        <authorList>
            <person name="Willing E.M."/>
            <person name="Rawat V."/>
            <person name="Mandakova T."/>
            <person name="Maumus F."/>
            <person name="James G.V."/>
            <person name="Nordstroem K.J."/>
            <person name="Becker C."/>
            <person name="Warthmann N."/>
            <person name="Chica C."/>
            <person name="Szarzynska B."/>
            <person name="Zytnicki M."/>
            <person name="Albani M.C."/>
            <person name="Kiefer C."/>
            <person name="Bergonzi S."/>
            <person name="Castaings L."/>
            <person name="Mateos J.L."/>
            <person name="Berns M.C."/>
            <person name="Bujdoso N."/>
            <person name="Piofczyk T."/>
            <person name="de Lorenzo L."/>
            <person name="Barrero-Sicilia C."/>
            <person name="Mateos I."/>
            <person name="Piednoel M."/>
            <person name="Hagmann J."/>
            <person name="Chen-Min-Tao R."/>
            <person name="Iglesias-Fernandez R."/>
            <person name="Schuster S.C."/>
            <person name="Alonso-Blanco C."/>
            <person name="Roudier F."/>
            <person name="Carbonero P."/>
            <person name="Paz-Ares J."/>
            <person name="Davis S.J."/>
            <person name="Pecinka A."/>
            <person name="Quesneville H."/>
            <person name="Colot V."/>
            <person name="Lysak M.A."/>
            <person name="Weigel D."/>
            <person name="Coupland G."/>
            <person name="Schneeberger K."/>
        </authorList>
    </citation>
    <scope>NUCLEOTIDE SEQUENCE [LARGE SCALE GENOMIC DNA]</scope>
    <source>
        <strain evidence="18">cv. Pajares</strain>
    </source>
</reference>
<feature type="domain" description="RING-type" evidence="16">
    <location>
        <begin position="124"/>
        <end position="334"/>
    </location>
</feature>
<dbReference type="OrthoDB" id="10009520at2759"/>
<keyword evidence="7" id="KW-0808">Transferase</keyword>